<dbReference type="AlphaFoldDB" id="A0A645HP63"/>
<sequence>MKHAGWQCNQSGRLNGASLLHPGPSVQQSGFSEVVPFSYPAIRPVAARELESSLFDDIERKCRLPFLEQNVPTF</sequence>
<evidence type="ECO:0000313" key="1">
    <source>
        <dbReference type="EMBL" id="MPN40252.1"/>
    </source>
</evidence>
<name>A0A645HP63_9ZZZZ</name>
<accession>A0A645HP63</accession>
<proteinExistence type="predicted"/>
<dbReference type="EMBL" id="VSSQ01096533">
    <property type="protein sequence ID" value="MPN40252.1"/>
    <property type="molecule type" value="Genomic_DNA"/>
</dbReference>
<comment type="caution">
    <text evidence="1">The sequence shown here is derived from an EMBL/GenBank/DDBJ whole genome shotgun (WGS) entry which is preliminary data.</text>
</comment>
<gene>
    <name evidence="1" type="ORF">SDC9_187788</name>
</gene>
<protein>
    <submittedName>
        <fullName evidence="1">Uncharacterized protein</fullName>
    </submittedName>
</protein>
<reference evidence="1" key="1">
    <citation type="submission" date="2019-08" db="EMBL/GenBank/DDBJ databases">
        <authorList>
            <person name="Kucharzyk K."/>
            <person name="Murdoch R.W."/>
            <person name="Higgins S."/>
            <person name="Loffler F."/>
        </authorList>
    </citation>
    <scope>NUCLEOTIDE SEQUENCE</scope>
</reference>
<organism evidence="1">
    <name type="scientific">bioreactor metagenome</name>
    <dbReference type="NCBI Taxonomy" id="1076179"/>
    <lineage>
        <taxon>unclassified sequences</taxon>
        <taxon>metagenomes</taxon>
        <taxon>ecological metagenomes</taxon>
    </lineage>
</organism>